<accession>A0A0A0BIB2</accession>
<comment type="caution">
    <text evidence="2">The sequence shown here is derived from an EMBL/GenBank/DDBJ whole genome shotgun (WGS) entry which is preliminary data.</text>
</comment>
<dbReference type="SMART" id="SM00953">
    <property type="entry name" value="RES"/>
    <property type="match status" value="1"/>
</dbReference>
<dbReference type="Proteomes" id="UP000029999">
    <property type="component" value="Unassembled WGS sequence"/>
</dbReference>
<reference evidence="2 3" key="1">
    <citation type="submission" date="2014-09" db="EMBL/GenBank/DDBJ databases">
        <authorList>
            <person name="Grob C."/>
            <person name="Taubert M."/>
            <person name="Howat A.M."/>
            <person name="Burns O.J."/>
            <person name="Dixon J.L."/>
            <person name="Chen Y."/>
            <person name="Murrell J.C."/>
        </authorList>
    </citation>
    <scope>NUCLEOTIDE SEQUENCE [LARGE SCALE GENOMIC DNA]</scope>
    <source>
        <strain evidence="2">L4</strain>
    </source>
</reference>
<dbReference type="EMBL" id="JRQD01000003">
    <property type="protein sequence ID" value="KGM06839.1"/>
    <property type="molecule type" value="Genomic_DNA"/>
</dbReference>
<organism evidence="2 3">
    <name type="scientific">Methylophaga thiooxydans</name>
    <dbReference type="NCBI Taxonomy" id="392484"/>
    <lineage>
        <taxon>Bacteria</taxon>
        <taxon>Pseudomonadati</taxon>
        <taxon>Pseudomonadota</taxon>
        <taxon>Gammaproteobacteria</taxon>
        <taxon>Thiotrichales</taxon>
        <taxon>Piscirickettsiaceae</taxon>
        <taxon>Methylophaga</taxon>
    </lineage>
</organism>
<name>A0A0A0BIB2_9GAMM</name>
<dbReference type="AlphaFoldDB" id="A0A0A0BIB2"/>
<dbReference type="RefSeq" id="WP_036313462.1">
    <property type="nucleotide sequence ID" value="NZ_JRQD01000003.1"/>
</dbReference>
<feature type="domain" description="RES" evidence="1">
    <location>
        <begin position="86"/>
        <end position="241"/>
    </location>
</feature>
<protein>
    <recommendedName>
        <fullName evidence="1">RES domain-containing protein</fullName>
    </recommendedName>
</protein>
<evidence type="ECO:0000313" key="2">
    <source>
        <dbReference type="EMBL" id="KGM06839.1"/>
    </source>
</evidence>
<sequence length="255" mass="29246">MSFKSWRSYLTFRNAVDTKHRFILDDKSIEFLNSILDTCGERERTIKKGATVCRAQNGHSWRPYYQTAPDTGEEIHVDDFPYPFHPDRMKPLSDSAAEGRANSKGIPHLYVATDKETAMAEVRPWLGAILTVAYLKITKDLKILDFSVEHGNSNFNLKYFFEEPTNEEIIKAVWSDIDNAFSKPTKASDLKSEYAPTQIISEFIRSKGYDGIAYKSSLAEGHNICLFDLDSAEVVKCLIFEPTRLKFEFKQVQEY</sequence>
<gene>
    <name evidence="2" type="ORF">LP43_1331</name>
</gene>
<proteinExistence type="predicted"/>
<evidence type="ECO:0000313" key="3">
    <source>
        <dbReference type="Proteomes" id="UP000029999"/>
    </source>
</evidence>
<dbReference type="Pfam" id="PF08808">
    <property type="entry name" value="RES"/>
    <property type="match status" value="1"/>
</dbReference>
<evidence type="ECO:0000259" key="1">
    <source>
        <dbReference type="SMART" id="SM00953"/>
    </source>
</evidence>
<dbReference type="InterPro" id="IPR014914">
    <property type="entry name" value="RES_dom"/>
</dbReference>